<evidence type="ECO:0000313" key="2">
    <source>
        <dbReference type="EMBL" id="GAA2065450.1"/>
    </source>
</evidence>
<comment type="caution">
    <text evidence="2">The sequence shown here is derived from an EMBL/GenBank/DDBJ whole genome shotgun (WGS) entry which is preliminary data.</text>
</comment>
<dbReference type="RefSeq" id="WP_344524561.1">
    <property type="nucleotide sequence ID" value="NZ_BAAAPE010000002.1"/>
</dbReference>
<keyword evidence="3" id="KW-1185">Reference proteome</keyword>
<dbReference type="EMBL" id="BAAAPE010000002">
    <property type="protein sequence ID" value="GAA2065450.1"/>
    <property type="molecule type" value="Genomic_DNA"/>
</dbReference>
<organism evidence="2 3">
    <name type="scientific">Streptomyces albiaxialis</name>
    <dbReference type="NCBI Taxonomy" id="329523"/>
    <lineage>
        <taxon>Bacteria</taxon>
        <taxon>Bacillati</taxon>
        <taxon>Actinomycetota</taxon>
        <taxon>Actinomycetes</taxon>
        <taxon>Kitasatosporales</taxon>
        <taxon>Streptomycetaceae</taxon>
        <taxon>Streptomyces</taxon>
    </lineage>
</organism>
<reference evidence="2 3" key="1">
    <citation type="journal article" date="2019" name="Int. J. Syst. Evol. Microbiol.">
        <title>The Global Catalogue of Microorganisms (GCM) 10K type strain sequencing project: providing services to taxonomists for standard genome sequencing and annotation.</title>
        <authorList>
            <consortium name="The Broad Institute Genomics Platform"/>
            <consortium name="The Broad Institute Genome Sequencing Center for Infectious Disease"/>
            <person name="Wu L."/>
            <person name="Ma J."/>
        </authorList>
    </citation>
    <scope>NUCLEOTIDE SEQUENCE [LARGE SCALE GENOMIC DNA]</scope>
    <source>
        <strain evidence="2 3">JCM 15478</strain>
    </source>
</reference>
<proteinExistence type="predicted"/>
<sequence>MATRHDLPSTATAQAETKTLDTGQARRALLGAAGHHADNAGFGLDPTI</sequence>
<gene>
    <name evidence="2" type="ORF">GCM10009801_10810</name>
</gene>
<feature type="compositionally biased region" description="Polar residues" evidence="1">
    <location>
        <begin position="9"/>
        <end position="20"/>
    </location>
</feature>
<evidence type="ECO:0000313" key="3">
    <source>
        <dbReference type="Proteomes" id="UP001500016"/>
    </source>
</evidence>
<evidence type="ECO:0000256" key="1">
    <source>
        <dbReference type="SAM" id="MobiDB-lite"/>
    </source>
</evidence>
<feature type="region of interest" description="Disordered" evidence="1">
    <location>
        <begin position="1"/>
        <end position="20"/>
    </location>
</feature>
<protein>
    <submittedName>
        <fullName evidence="2">Uncharacterized protein</fullName>
    </submittedName>
</protein>
<name>A0ABN2VLR5_9ACTN</name>
<dbReference type="Proteomes" id="UP001500016">
    <property type="component" value="Unassembled WGS sequence"/>
</dbReference>
<accession>A0ABN2VLR5</accession>